<comment type="caution">
    <text evidence="2">The sequence shown here is derived from an EMBL/GenBank/DDBJ whole genome shotgun (WGS) entry which is preliminary data.</text>
</comment>
<feature type="transmembrane region" description="Helical" evidence="1">
    <location>
        <begin position="251"/>
        <end position="272"/>
    </location>
</feature>
<organism evidence="2 3">
    <name type="scientific">Durusdinium trenchii</name>
    <dbReference type="NCBI Taxonomy" id="1381693"/>
    <lineage>
        <taxon>Eukaryota</taxon>
        <taxon>Sar</taxon>
        <taxon>Alveolata</taxon>
        <taxon>Dinophyceae</taxon>
        <taxon>Suessiales</taxon>
        <taxon>Symbiodiniaceae</taxon>
        <taxon>Durusdinium</taxon>
    </lineage>
</organism>
<feature type="transmembrane region" description="Helical" evidence="1">
    <location>
        <begin position="97"/>
        <end position="126"/>
    </location>
</feature>
<evidence type="ECO:0000313" key="3">
    <source>
        <dbReference type="Proteomes" id="UP001642484"/>
    </source>
</evidence>
<proteinExistence type="predicted"/>
<name>A0ABP0NXB6_9DINO</name>
<sequence>AAIWPLCHEFLCYSLLEVLIAWPRRFQNASMILLLAVCFQRHRSASAMNWQRGHRMLDINRVPLCLEAALLTRGMEALLNSRVWTTGLLGFRGVLGWAFYLLGAFVTGILEWCLIDGPIVAVPLWIFPLHSKLPLLLGTVFLLEHSFLSAETEKQETAQEAKLSDILSQYLLTFMLVHVYMCAAGAVAAPASIDELPSRTDRMVPGAAVLLEQLWFLLGVCALPTFLVHLAQQPFQKFFLSAVDVVSRHSVWSSLLPLVAILAVGTAMLLACTEWECIS</sequence>
<keyword evidence="1" id="KW-1133">Transmembrane helix</keyword>
<dbReference type="Proteomes" id="UP001642484">
    <property type="component" value="Unassembled WGS sequence"/>
</dbReference>
<protein>
    <submittedName>
        <fullName evidence="2">Uncharacterized protein</fullName>
    </submittedName>
</protein>
<evidence type="ECO:0000256" key="1">
    <source>
        <dbReference type="SAM" id="Phobius"/>
    </source>
</evidence>
<feature type="transmembrane region" description="Helical" evidence="1">
    <location>
        <begin position="214"/>
        <end position="231"/>
    </location>
</feature>
<reference evidence="2 3" key="1">
    <citation type="submission" date="2024-02" db="EMBL/GenBank/DDBJ databases">
        <authorList>
            <person name="Chen Y."/>
            <person name="Shah S."/>
            <person name="Dougan E. K."/>
            <person name="Thang M."/>
            <person name="Chan C."/>
        </authorList>
    </citation>
    <scope>NUCLEOTIDE SEQUENCE [LARGE SCALE GENOMIC DNA]</scope>
</reference>
<feature type="transmembrane region" description="Helical" evidence="1">
    <location>
        <begin position="170"/>
        <end position="193"/>
    </location>
</feature>
<gene>
    <name evidence="2" type="ORF">CCMP2556_LOCUS32991</name>
</gene>
<evidence type="ECO:0000313" key="2">
    <source>
        <dbReference type="EMBL" id="CAK9067134.1"/>
    </source>
</evidence>
<keyword evidence="1" id="KW-0812">Transmembrane</keyword>
<dbReference type="EMBL" id="CAXAMN010022181">
    <property type="protein sequence ID" value="CAK9067134.1"/>
    <property type="molecule type" value="Genomic_DNA"/>
</dbReference>
<accession>A0ABP0NXB6</accession>
<keyword evidence="3" id="KW-1185">Reference proteome</keyword>
<keyword evidence="1" id="KW-0472">Membrane</keyword>
<feature type="non-terminal residue" evidence="2">
    <location>
        <position position="1"/>
    </location>
</feature>